<dbReference type="EMBL" id="CP036339">
    <property type="protein sequence ID" value="QDT73955.1"/>
    <property type="molecule type" value="Genomic_DNA"/>
</dbReference>
<organism evidence="2 3">
    <name type="scientific">Lacipirellula limnantheis</name>
    <dbReference type="NCBI Taxonomy" id="2528024"/>
    <lineage>
        <taxon>Bacteria</taxon>
        <taxon>Pseudomonadati</taxon>
        <taxon>Planctomycetota</taxon>
        <taxon>Planctomycetia</taxon>
        <taxon>Pirellulales</taxon>
        <taxon>Lacipirellulaceae</taxon>
        <taxon>Lacipirellula</taxon>
    </lineage>
</organism>
<dbReference type="PANTHER" id="PTHR12110:SF52">
    <property type="entry name" value="XYLOSE ISOMERASE"/>
    <property type="match status" value="1"/>
</dbReference>
<dbReference type="AlphaFoldDB" id="A0A517U027"/>
<dbReference type="RefSeq" id="WP_145433705.1">
    <property type="nucleotide sequence ID" value="NZ_CP036339.1"/>
</dbReference>
<feature type="domain" description="Xylose isomerase-like TIM barrel" evidence="1">
    <location>
        <begin position="20"/>
        <end position="276"/>
    </location>
</feature>
<gene>
    <name evidence="2" type="primary">xylA_1</name>
    <name evidence="2" type="ORF">I41_31470</name>
</gene>
<dbReference type="Gene3D" id="3.20.20.150">
    <property type="entry name" value="Divalent-metal-dependent TIM barrel enzymes"/>
    <property type="match status" value="1"/>
</dbReference>
<dbReference type="Pfam" id="PF01261">
    <property type="entry name" value="AP_endonuc_2"/>
    <property type="match status" value="1"/>
</dbReference>
<dbReference type="Proteomes" id="UP000317909">
    <property type="component" value="Chromosome"/>
</dbReference>
<dbReference type="KEGG" id="llh:I41_31470"/>
<name>A0A517U027_9BACT</name>
<dbReference type="PANTHER" id="PTHR12110">
    <property type="entry name" value="HYDROXYPYRUVATE ISOMERASE"/>
    <property type="match status" value="1"/>
</dbReference>
<keyword evidence="3" id="KW-1185">Reference proteome</keyword>
<accession>A0A517U027</accession>
<evidence type="ECO:0000259" key="1">
    <source>
        <dbReference type="Pfam" id="PF01261"/>
    </source>
</evidence>
<evidence type="ECO:0000313" key="2">
    <source>
        <dbReference type="EMBL" id="QDT73955.1"/>
    </source>
</evidence>
<dbReference type="EC" id="5.3.1.5" evidence="2"/>
<dbReference type="InterPro" id="IPR036237">
    <property type="entry name" value="Xyl_isomerase-like_sf"/>
</dbReference>
<protein>
    <submittedName>
        <fullName evidence="2">Xylose isomerase</fullName>
        <ecNumber evidence="2">5.3.1.5</ecNumber>
    </submittedName>
</protein>
<dbReference type="InterPro" id="IPR050312">
    <property type="entry name" value="IolE/XylAMocC-like"/>
</dbReference>
<proteinExistence type="predicted"/>
<dbReference type="InterPro" id="IPR013022">
    <property type="entry name" value="Xyl_isomerase-like_TIM-brl"/>
</dbReference>
<evidence type="ECO:0000313" key="3">
    <source>
        <dbReference type="Proteomes" id="UP000317909"/>
    </source>
</evidence>
<dbReference type="OrthoDB" id="9779184at2"/>
<reference evidence="2 3" key="1">
    <citation type="submission" date="2019-02" db="EMBL/GenBank/DDBJ databases">
        <title>Deep-cultivation of Planctomycetes and their phenomic and genomic characterization uncovers novel biology.</title>
        <authorList>
            <person name="Wiegand S."/>
            <person name="Jogler M."/>
            <person name="Boedeker C."/>
            <person name="Pinto D."/>
            <person name="Vollmers J."/>
            <person name="Rivas-Marin E."/>
            <person name="Kohn T."/>
            <person name="Peeters S.H."/>
            <person name="Heuer A."/>
            <person name="Rast P."/>
            <person name="Oberbeckmann S."/>
            <person name="Bunk B."/>
            <person name="Jeske O."/>
            <person name="Meyerdierks A."/>
            <person name="Storesund J.E."/>
            <person name="Kallscheuer N."/>
            <person name="Luecker S."/>
            <person name="Lage O.M."/>
            <person name="Pohl T."/>
            <person name="Merkel B.J."/>
            <person name="Hornburger P."/>
            <person name="Mueller R.-W."/>
            <person name="Bruemmer F."/>
            <person name="Labrenz M."/>
            <person name="Spormann A.M."/>
            <person name="Op den Camp H."/>
            <person name="Overmann J."/>
            <person name="Amann R."/>
            <person name="Jetten M.S.M."/>
            <person name="Mascher T."/>
            <person name="Medema M.H."/>
            <person name="Devos D.P."/>
            <person name="Kaster A.-K."/>
            <person name="Ovreas L."/>
            <person name="Rohde M."/>
            <person name="Galperin M.Y."/>
            <person name="Jogler C."/>
        </authorList>
    </citation>
    <scope>NUCLEOTIDE SEQUENCE [LARGE SCALE GENOMIC DNA]</scope>
    <source>
        <strain evidence="2 3">I41</strain>
    </source>
</reference>
<dbReference type="SUPFAM" id="SSF51658">
    <property type="entry name" value="Xylose isomerase-like"/>
    <property type="match status" value="1"/>
</dbReference>
<sequence>MKLAFSSNAYLRFTLEETVRRIAGLGYRGIELLADVPHAWPAGLLPERVDEIRLLIADAGLTISNINAFMMNAVADPRQPYWHPGWTDPDPHYRAIRREHTKRALRLAAELGAPHITTEPGGHLAPGQSRVEASQIFYEELMPCLDVAEELGVGLLIEPEPELLIERFGEYLEFVDRLDSPRVGLNFDVGHAYCVGEDPQDWVATMAEQTVHYHLEDIAATRVHQHMVPGHGAIDFAATLREIEKTGYDGWLTVELYPYGADPDAAAREARDFLLKTMRDIGMAETAAS</sequence>
<keyword evidence="2" id="KW-0413">Isomerase</keyword>
<dbReference type="GO" id="GO:0009045">
    <property type="term" value="F:xylose isomerase activity"/>
    <property type="evidence" value="ECO:0007669"/>
    <property type="project" value="UniProtKB-EC"/>
</dbReference>